<proteinExistence type="predicted"/>
<name>A0AAD7A3T1_9AGAR</name>
<evidence type="ECO:0000313" key="2">
    <source>
        <dbReference type="Proteomes" id="UP001218218"/>
    </source>
</evidence>
<dbReference type="AlphaFoldDB" id="A0AAD7A3T1"/>
<accession>A0AAD7A3T1</accession>
<protein>
    <submittedName>
        <fullName evidence="1">Uncharacterized protein</fullName>
    </submittedName>
</protein>
<dbReference type="Proteomes" id="UP001218218">
    <property type="component" value="Unassembled WGS sequence"/>
</dbReference>
<gene>
    <name evidence="1" type="ORF">DFH08DRAFT_807454</name>
</gene>
<sequence length="309" mass="34088">MGCGSTDPLEAESTVDAVKVALYLALYEQHPSQTITNHRLSARFSLYSLPGVKSEDRCKRQFFENLTMKYWRFGWICDGVMARDHRILLGSLFSNSEAVRIRPYSSILASAALAYTHMNVVASAHNINQFVRLHPLVRPITQHLGKAPAFELRAALAIARGFGEAESMPHPPTEKIFDEEFDKVLAELGVLLQNLPSDLPRKDASESAFSTFLEPFVLDQKYSECCFSVPLPPALDLSFVVDPDINIAAPALLDLVAPESSIRGFQIGAKVGALTVNDPGSCFGLNFQVEASRGLAYQKKIRYTPEAPN</sequence>
<dbReference type="EMBL" id="JARIHO010000016">
    <property type="protein sequence ID" value="KAJ7348854.1"/>
    <property type="molecule type" value="Genomic_DNA"/>
</dbReference>
<comment type="caution">
    <text evidence="1">The sequence shown here is derived from an EMBL/GenBank/DDBJ whole genome shotgun (WGS) entry which is preliminary data.</text>
</comment>
<keyword evidence="2" id="KW-1185">Reference proteome</keyword>
<reference evidence="1" key="1">
    <citation type="submission" date="2023-03" db="EMBL/GenBank/DDBJ databases">
        <title>Massive genome expansion in bonnet fungi (Mycena s.s.) driven by repeated elements and novel gene families across ecological guilds.</title>
        <authorList>
            <consortium name="Lawrence Berkeley National Laboratory"/>
            <person name="Harder C.B."/>
            <person name="Miyauchi S."/>
            <person name="Viragh M."/>
            <person name="Kuo A."/>
            <person name="Thoen E."/>
            <person name="Andreopoulos B."/>
            <person name="Lu D."/>
            <person name="Skrede I."/>
            <person name="Drula E."/>
            <person name="Henrissat B."/>
            <person name="Morin E."/>
            <person name="Kohler A."/>
            <person name="Barry K."/>
            <person name="LaButti K."/>
            <person name="Morin E."/>
            <person name="Salamov A."/>
            <person name="Lipzen A."/>
            <person name="Mereny Z."/>
            <person name="Hegedus B."/>
            <person name="Baldrian P."/>
            <person name="Stursova M."/>
            <person name="Weitz H."/>
            <person name="Taylor A."/>
            <person name="Grigoriev I.V."/>
            <person name="Nagy L.G."/>
            <person name="Martin F."/>
            <person name="Kauserud H."/>
        </authorList>
    </citation>
    <scope>NUCLEOTIDE SEQUENCE</scope>
    <source>
        <strain evidence="1">CBHHK002</strain>
    </source>
</reference>
<organism evidence="1 2">
    <name type="scientific">Mycena albidolilacea</name>
    <dbReference type="NCBI Taxonomy" id="1033008"/>
    <lineage>
        <taxon>Eukaryota</taxon>
        <taxon>Fungi</taxon>
        <taxon>Dikarya</taxon>
        <taxon>Basidiomycota</taxon>
        <taxon>Agaricomycotina</taxon>
        <taxon>Agaricomycetes</taxon>
        <taxon>Agaricomycetidae</taxon>
        <taxon>Agaricales</taxon>
        <taxon>Marasmiineae</taxon>
        <taxon>Mycenaceae</taxon>
        <taxon>Mycena</taxon>
    </lineage>
</organism>
<evidence type="ECO:0000313" key="1">
    <source>
        <dbReference type="EMBL" id="KAJ7348854.1"/>
    </source>
</evidence>